<evidence type="ECO:0000313" key="4">
    <source>
        <dbReference type="EMBL" id="PWK91978.1"/>
    </source>
</evidence>
<keyword evidence="5" id="KW-1185">Reference proteome</keyword>
<reference evidence="4 5" key="1">
    <citation type="submission" date="2018-05" db="EMBL/GenBank/DDBJ databases">
        <title>Genomic Encyclopedia of Type Strains, Phase IV (KMG-IV): sequencing the most valuable type-strain genomes for metagenomic binning, comparative biology and taxonomic classification.</title>
        <authorList>
            <person name="Goeker M."/>
        </authorList>
    </citation>
    <scope>NUCLEOTIDE SEQUENCE [LARGE SCALE GENOMIC DNA]</scope>
    <source>
        <strain evidence="4 5">DSM 14263</strain>
    </source>
</reference>
<dbReference type="OrthoDB" id="6172743at2"/>
<evidence type="ECO:0000313" key="5">
    <source>
        <dbReference type="Proteomes" id="UP000245812"/>
    </source>
</evidence>
<dbReference type="Gene3D" id="3.40.630.30">
    <property type="match status" value="1"/>
</dbReference>
<dbReference type="Pfam" id="PF00583">
    <property type="entry name" value="Acetyltransf_1"/>
    <property type="match status" value="1"/>
</dbReference>
<dbReference type="Proteomes" id="UP000245812">
    <property type="component" value="Unassembled WGS sequence"/>
</dbReference>
<protein>
    <submittedName>
        <fullName evidence="4">Acetyltransferase (GNAT) family protein</fullName>
    </submittedName>
</protein>
<evidence type="ECO:0000259" key="3">
    <source>
        <dbReference type="PROSITE" id="PS51186"/>
    </source>
</evidence>
<dbReference type="InterPro" id="IPR000182">
    <property type="entry name" value="GNAT_dom"/>
</dbReference>
<dbReference type="InterPro" id="IPR016181">
    <property type="entry name" value="Acyl_CoA_acyltransferase"/>
</dbReference>
<keyword evidence="1 4" id="KW-0808">Transferase</keyword>
<sequence length="163" mass="18271">MGVRTAETTELDQLAGIWHDGWQDAHARLLPAELARHRTLESFRHRLQEDLANLRVAGPPGQPLGFCIVKDDELYQLYVAAGARGSGVAAELLADAEERLRALGVRTAWLACAIGNERAARFYEKRGWHRVGNRIIRLPTPDGFFPLEVWRHEKDLGEASRPA</sequence>
<dbReference type="PANTHER" id="PTHR43877">
    <property type="entry name" value="AMINOALKYLPHOSPHONATE N-ACETYLTRANSFERASE-RELATED-RELATED"/>
    <property type="match status" value="1"/>
</dbReference>
<dbReference type="PROSITE" id="PS51186">
    <property type="entry name" value="GNAT"/>
    <property type="match status" value="1"/>
</dbReference>
<dbReference type="InterPro" id="IPR050832">
    <property type="entry name" value="Bact_Acetyltransf"/>
</dbReference>
<evidence type="ECO:0000256" key="2">
    <source>
        <dbReference type="ARBA" id="ARBA00023315"/>
    </source>
</evidence>
<name>A0A316INA1_9GAMM</name>
<keyword evidence="2" id="KW-0012">Acyltransferase</keyword>
<gene>
    <name evidence="4" type="ORF">C7456_10397</name>
</gene>
<comment type="caution">
    <text evidence="4">The sequence shown here is derived from an EMBL/GenBank/DDBJ whole genome shotgun (WGS) entry which is preliminary data.</text>
</comment>
<dbReference type="AlphaFoldDB" id="A0A316INA1"/>
<accession>A0A316INA1</accession>
<dbReference type="CDD" id="cd04301">
    <property type="entry name" value="NAT_SF"/>
    <property type="match status" value="1"/>
</dbReference>
<feature type="domain" description="N-acetyltransferase" evidence="3">
    <location>
        <begin position="1"/>
        <end position="152"/>
    </location>
</feature>
<dbReference type="EMBL" id="QGHC01000003">
    <property type="protein sequence ID" value="PWK91978.1"/>
    <property type="molecule type" value="Genomic_DNA"/>
</dbReference>
<proteinExistence type="predicted"/>
<dbReference type="GO" id="GO:0016747">
    <property type="term" value="F:acyltransferase activity, transferring groups other than amino-acyl groups"/>
    <property type="evidence" value="ECO:0007669"/>
    <property type="project" value="InterPro"/>
</dbReference>
<evidence type="ECO:0000256" key="1">
    <source>
        <dbReference type="ARBA" id="ARBA00022679"/>
    </source>
</evidence>
<organism evidence="4 5">
    <name type="scientific">Fulvimonas soli</name>
    <dbReference type="NCBI Taxonomy" id="155197"/>
    <lineage>
        <taxon>Bacteria</taxon>
        <taxon>Pseudomonadati</taxon>
        <taxon>Pseudomonadota</taxon>
        <taxon>Gammaproteobacteria</taxon>
        <taxon>Lysobacterales</taxon>
        <taxon>Rhodanobacteraceae</taxon>
        <taxon>Fulvimonas</taxon>
    </lineage>
</organism>
<dbReference type="SUPFAM" id="SSF55729">
    <property type="entry name" value="Acyl-CoA N-acyltransferases (Nat)"/>
    <property type="match status" value="1"/>
</dbReference>